<feature type="region of interest" description="Disordered" evidence="1">
    <location>
        <begin position="1"/>
        <end position="47"/>
    </location>
</feature>
<keyword evidence="3" id="KW-1185">Reference proteome</keyword>
<organism evidence="2 3">
    <name type="scientific">Canariomyces notabilis</name>
    <dbReference type="NCBI Taxonomy" id="2074819"/>
    <lineage>
        <taxon>Eukaryota</taxon>
        <taxon>Fungi</taxon>
        <taxon>Dikarya</taxon>
        <taxon>Ascomycota</taxon>
        <taxon>Pezizomycotina</taxon>
        <taxon>Sordariomycetes</taxon>
        <taxon>Sordariomycetidae</taxon>
        <taxon>Sordariales</taxon>
        <taxon>Chaetomiaceae</taxon>
        <taxon>Canariomyces</taxon>
    </lineage>
</organism>
<protein>
    <submittedName>
        <fullName evidence="2">Uncharacterized protein</fullName>
    </submittedName>
</protein>
<sequence length="173" mass="18457">MPPSVMLRGAMSPTFTTKDPHMGDDNYQAPKQPYDKTQVEGADNSSSSSLGSQLGIFALEGWGSGILTPTATSSTLCVYLGKTHTSVRSTVLLRLKNGSPCSSIPLGNQLSRLLLVPWFSGGSLGLEVGPCTSTYWVKAPQTEISSGLQYWPCFARIICGGRNHHELGLKVPA</sequence>
<reference evidence="2" key="1">
    <citation type="journal article" date="2023" name="Mol. Phylogenet. Evol.">
        <title>Genome-scale phylogeny and comparative genomics of the fungal order Sordariales.</title>
        <authorList>
            <person name="Hensen N."/>
            <person name="Bonometti L."/>
            <person name="Westerberg I."/>
            <person name="Brannstrom I.O."/>
            <person name="Guillou S."/>
            <person name="Cros-Aarteil S."/>
            <person name="Calhoun S."/>
            <person name="Haridas S."/>
            <person name="Kuo A."/>
            <person name="Mondo S."/>
            <person name="Pangilinan J."/>
            <person name="Riley R."/>
            <person name="LaButti K."/>
            <person name="Andreopoulos B."/>
            <person name="Lipzen A."/>
            <person name="Chen C."/>
            <person name="Yan M."/>
            <person name="Daum C."/>
            <person name="Ng V."/>
            <person name="Clum A."/>
            <person name="Steindorff A."/>
            <person name="Ohm R.A."/>
            <person name="Martin F."/>
            <person name="Silar P."/>
            <person name="Natvig D.O."/>
            <person name="Lalanne C."/>
            <person name="Gautier V."/>
            <person name="Ament-Velasquez S.L."/>
            <person name="Kruys A."/>
            <person name="Hutchinson M.I."/>
            <person name="Powell A.J."/>
            <person name="Barry K."/>
            <person name="Miller A.N."/>
            <person name="Grigoriev I.V."/>
            <person name="Debuchy R."/>
            <person name="Gladieux P."/>
            <person name="Hiltunen Thoren M."/>
            <person name="Johannesson H."/>
        </authorList>
    </citation>
    <scope>NUCLEOTIDE SEQUENCE</scope>
    <source>
        <strain evidence="2">CBS 508.74</strain>
    </source>
</reference>
<evidence type="ECO:0000313" key="3">
    <source>
        <dbReference type="Proteomes" id="UP001302812"/>
    </source>
</evidence>
<gene>
    <name evidence="2" type="ORF">N656DRAFT_784112</name>
</gene>
<evidence type="ECO:0000313" key="2">
    <source>
        <dbReference type="EMBL" id="KAK4108609.1"/>
    </source>
</evidence>
<proteinExistence type="predicted"/>
<accession>A0AAN6QED8</accession>
<dbReference type="AlphaFoldDB" id="A0AAN6QED8"/>
<dbReference type="EMBL" id="MU853362">
    <property type="protein sequence ID" value="KAK4108609.1"/>
    <property type="molecule type" value="Genomic_DNA"/>
</dbReference>
<reference evidence="2" key="2">
    <citation type="submission" date="2023-05" db="EMBL/GenBank/DDBJ databases">
        <authorList>
            <consortium name="Lawrence Berkeley National Laboratory"/>
            <person name="Steindorff A."/>
            <person name="Hensen N."/>
            <person name="Bonometti L."/>
            <person name="Westerberg I."/>
            <person name="Brannstrom I.O."/>
            <person name="Guillou S."/>
            <person name="Cros-Aarteil S."/>
            <person name="Calhoun S."/>
            <person name="Haridas S."/>
            <person name="Kuo A."/>
            <person name="Mondo S."/>
            <person name="Pangilinan J."/>
            <person name="Riley R."/>
            <person name="Labutti K."/>
            <person name="Andreopoulos B."/>
            <person name="Lipzen A."/>
            <person name="Chen C."/>
            <person name="Yanf M."/>
            <person name="Daum C."/>
            <person name="Ng V."/>
            <person name="Clum A."/>
            <person name="Ohm R."/>
            <person name="Martin F."/>
            <person name="Silar P."/>
            <person name="Natvig D."/>
            <person name="Lalanne C."/>
            <person name="Gautier V."/>
            <person name="Ament-Velasquez S.L."/>
            <person name="Kruys A."/>
            <person name="Hutchinson M.I."/>
            <person name="Powell A.J."/>
            <person name="Barry K."/>
            <person name="Miller A.N."/>
            <person name="Grigoriev I.V."/>
            <person name="Debuchy R."/>
            <person name="Gladieux P."/>
            <person name="Thoren M.H."/>
            <person name="Johannesson H."/>
        </authorList>
    </citation>
    <scope>NUCLEOTIDE SEQUENCE</scope>
    <source>
        <strain evidence="2">CBS 508.74</strain>
    </source>
</reference>
<comment type="caution">
    <text evidence="2">The sequence shown here is derived from an EMBL/GenBank/DDBJ whole genome shotgun (WGS) entry which is preliminary data.</text>
</comment>
<dbReference type="GeneID" id="89940215"/>
<dbReference type="Proteomes" id="UP001302812">
    <property type="component" value="Unassembled WGS sequence"/>
</dbReference>
<evidence type="ECO:0000256" key="1">
    <source>
        <dbReference type="SAM" id="MobiDB-lite"/>
    </source>
</evidence>
<dbReference type="RefSeq" id="XP_064666179.1">
    <property type="nucleotide sequence ID" value="XM_064816090.1"/>
</dbReference>
<name>A0AAN6QED8_9PEZI</name>